<evidence type="ECO:0000313" key="3">
    <source>
        <dbReference type="Proteomes" id="UP000077248"/>
    </source>
</evidence>
<feature type="compositionally biased region" description="Polar residues" evidence="1">
    <location>
        <begin position="14"/>
        <end position="23"/>
    </location>
</feature>
<dbReference type="RefSeq" id="XP_018382318.1">
    <property type="nucleotide sequence ID" value="XM_018531370.1"/>
</dbReference>
<protein>
    <submittedName>
        <fullName evidence="2">Uncharacterized protein</fullName>
    </submittedName>
</protein>
<gene>
    <name evidence="2" type="ORF">CC77DRAFT_360500</name>
</gene>
<feature type="region of interest" description="Disordered" evidence="1">
    <location>
        <begin position="1"/>
        <end position="23"/>
    </location>
</feature>
<dbReference type="GeneID" id="29116964"/>
<proteinExistence type="predicted"/>
<name>A0A177DCH2_ALTAL</name>
<evidence type="ECO:0000313" key="2">
    <source>
        <dbReference type="EMBL" id="OAG16897.1"/>
    </source>
</evidence>
<reference evidence="2 3" key="1">
    <citation type="submission" date="2016-05" db="EMBL/GenBank/DDBJ databases">
        <title>Comparative analysis of secretome profiles of manganese(II)-oxidizing ascomycete fungi.</title>
        <authorList>
            <consortium name="DOE Joint Genome Institute"/>
            <person name="Zeiner C.A."/>
            <person name="Purvine S.O."/>
            <person name="Zink E.M."/>
            <person name="Wu S."/>
            <person name="Pasa-Tolic L."/>
            <person name="Chaput D.L."/>
            <person name="Haridas S."/>
            <person name="Grigoriev I.V."/>
            <person name="Santelli C.M."/>
            <person name="Hansel C.M."/>
        </authorList>
    </citation>
    <scope>NUCLEOTIDE SEQUENCE [LARGE SCALE GENOMIC DNA]</scope>
    <source>
        <strain evidence="2 3">SRC1lrK2f</strain>
    </source>
</reference>
<accession>A0A177DCH2</accession>
<organism evidence="2 3">
    <name type="scientific">Alternaria alternata</name>
    <name type="common">Alternaria rot fungus</name>
    <name type="synonym">Torula alternata</name>
    <dbReference type="NCBI Taxonomy" id="5599"/>
    <lineage>
        <taxon>Eukaryota</taxon>
        <taxon>Fungi</taxon>
        <taxon>Dikarya</taxon>
        <taxon>Ascomycota</taxon>
        <taxon>Pezizomycotina</taxon>
        <taxon>Dothideomycetes</taxon>
        <taxon>Pleosporomycetidae</taxon>
        <taxon>Pleosporales</taxon>
        <taxon>Pleosporineae</taxon>
        <taxon>Pleosporaceae</taxon>
        <taxon>Alternaria</taxon>
        <taxon>Alternaria sect. Alternaria</taxon>
        <taxon>Alternaria alternata complex</taxon>
    </lineage>
</organism>
<dbReference type="KEGG" id="aalt:CC77DRAFT_360500"/>
<dbReference type="EMBL" id="KV441488">
    <property type="protein sequence ID" value="OAG16897.1"/>
    <property type="molecule type" value="Genomic_DNA"/>
</dbReference>
<keyword evidence="3" id="KW-1185">Reference proteome</keyword>
<dbReference type="VEuPathDB" id="FungiDB:CC77DRAFT_360500"/>
<sequence length="205" mass="23030">MPGPTSFGHKVASQLPSNISNNDNRCRGLKLSSVLNYSTQLTTHPGHPGLKIKSINSDEHTHYLEPYDVKPWIRERNHDLHLEEDPIQRNVPRCHCQRVPELSPTVIRSVSVIPSCASRMPEKTRKTPGCAKGARRSGARHSCPSPTGSHQPTLPLFGQQRYLQPARAELRDIRQGSEMRLLLLFFSFPVPFAVQIKVCNFILLG</sequence>
<dbReference type="AlphaFoldDB" id="A0A177DCH2"/>
<evidence type="ECO:0000256" key="1">
    <source>
        <dbReference type="SAM" id="MobiDB-lite"/>
    </source>
</evidence>
<feature type="region of interest" description="Disordered" evidence="1">
    <location>
        <begin position="120"/>
        <end position="154"/>
    </location>
</feature>
<dbReference type="Proteomes" id="UP000077248">
    <property type="component" value="Unassembled WGS sequence"/>
</dbReference>